<accession>A0A8D8CAJ4</accession>
<feature type="signal peptide" evidence="2">
    <location>
        <begin position="1"/>
        <end position="22"/>
    </location>
</feature>
<dbReference type="EMBL" id="HBUE01109229">
    <property type="protein sequence ID" value="CAG6488080.1"/>
    <property type="molecule type" value="Transcribed_RNA"/>
</dbReference>
<organism evidence="3">
    <name type="scientific">Culex pipiens</name>
    <name type="common">House mosquito</name>
    <dbReference type="NCBI Taxonomy" id="7175"/>
    <lineage>
        <taxon>Eukaryota</taxon>
        <taxon>Metazoa</taxon>
        <taxon>Ecdysozoa</taxon>
        <taxon>Arthropoda</taxon>
        <taxon>Hexapoda</taxon>
        <taxon>Insecta</taxon>
        <taxon>Pterygota</taxon>
        <taxon>Neoptera</taxon>
        <taxon>Endopterygota</taxon>
        <taxon>Diptera</taxon>
        <taxon>Nematocera</taxon>
        <taxon>Culicoidea</taxon>
        <taxon>Culicidae</taxon>
        <taxon>Culicinae</taxon>
        <taxon>Culicini</taxon>
        <taxon>Culex</taxon>
        <taxon>Culex</taxon>
    </lineage>
</organism>
<proteinExistence type="predicted"/>
<feature type="region of interest" description="Disordered" evidence="1">
    <location>
        <begin position="27"/>
        <end position="50"/>
    </location>
</feature>
<keyword evidence="2" id="KW-0732">Signal</keyword>
<evidence type="ECO:0000256" key="2">
    <source>
        <dbReference type="SAM" id="SignalP"/>
    </source>
</evidence>
<evidence type="ECO:0000313" key="3">
    <source>
        <dbReference type="EMBL" id="CAG6488080.1"/>
    </source>
</evidence>
<dbReference type="AlphaFoldDB" id="A0A8D8CAJ4"/>
<protein>
    <submittedName>
        <fullName evidence="3">(northern house mosquito) hypothetical protein</fullName>
    </submittedName>
</protein>
<reference evidence="3" key="1">
    <citation type="submission" date="2021-05" db="EMBL/GenBank/DDBJ databases">
        <authorList>
            <person name="Alioto T."/>
            <person name="Alioto T."/>
            <person name="Gomez Garrido J."/>
        </authorList>
    </citation>
    <scope>NUCLEOTIDE SEQUENCE</scope>
</reference>
<evidence type="ECO:0000256" key="1">
    <source>
        <dbReference type="SAM" id="MobiDB-lite"/>
    </source>
</evidence>
<name>A0A8D8CAJ4_CULPI</name>
<feature type="chain" id="PRO_5034251539" evidence="2">
    <location>
        <begin position="23"/>
        <end position="209"/>
    </location>
</feature>
<sequence length="209" mass="22235">MKLLLLKRGILWVVVLSAHVLAQDSASVTTQDSPTQKEEQAPSTLQAGKSEDRVGKPLVVNWKLTCQQLCGEGFGGPACGLACLQQNAVDESNRIKLDRKSQDAVCLKLCENGLGSKKCNCKPTPPPAVGHDHAAVCKAFCGATAKVQLNGCGPCEEEEEGLVQGTDLVTDSRTTPAPNTTPNWDELCLVWCKMGEGGTVCNCDLPPFI</sequence>